<gene>
    <name evidence="2" type="ORF">QBC42DRAFT_300379</name>
</gene>
<dbReference type="EMBL" id="MU865073">
    <property type="protein sequence ID" value="KAK4458345.1"/>
    <property type="molecule type" value="Genomic_DNA"/>
</dbReference>
<keyword evidence="3" id="KW-1185">Reference proteome</keyword>
<organism evidence="2 3">
    <name type="scientific">Cladorrhinum samala</name>
    <dbReference type="NCBI Taxonomy" id="585594"/>
    <lineage>
        <taxon>Eukaryota</taxon>
        <taxon>Fungi</taxon>
        <taxon>Dikarya</taxon>
        <taxon>Ascomycota</taxon>
        <taxon>Pezizomycotina</taxon>
        <taxon>Sordariomycetes</taxon>
        <taxon>Sordariomycetidae</taxon>
        <taxon>Sordariales</taxon>
        <taxon>Podosporaceae</taxon>
        <taxon>Cladorrhinum</taxon>
    </lineage>
</organism>
<feature type="region of interest" description="Disordered" evidence="1">
    <location>
        <begin position="25"/>
        <end position="51"/>
    </location>
</feature>
<feature type="compositionally biased region" description="Polar residues" evidence="1">
    <location>
        <begin position="91"/>
        <end position="107"/>
    </location>
</feature>
<reference evidence="2" key="2">
    <citation type="submission" date="2023-06" db="EMBL/GenBank/DDBJ databases">
        <authorList>
            <consortium name="Lawrence Berkeley National Laboratory"/>
            <person name="Mondo S.J."/>
            <person name="Hensen N."/>
            <person name="Bonometti L."/>
            <person name="Westerberg I."/>
            <person name="Brannstrom I.O."/>
            <person name="Guillou S."/>
            <person name="Cros-Aarteil S."/>
            <person name="Calhoun S."/>
            <person name="Haridas S."/>
            <person name="Kuo A."/>
            <person name="Pangilinan J."/>
            <person name="Riley R."/>
            <person name="Labutti K."/>
            <person name="Andreopoulos B."/>
            <person name="Lipzen A."/>
            <person name="Chen C."/>
            <person name="Yanf M."/>
            <person name="Daum C."/>
            <person name="Ng V."/>
            <person name="Clum A."/>
            <person name="Steindorff A."/>
            <person name="Ohm R."/>
            <person name="Martin F."/>
            <person name="Silar P."/>
            <person name="Natvig D."/>
            <person name="Lalanne C."/>
            <person name="Gautier V."/>
            <person name="Ament-Velasquez S.L."/>
            <person name="Kruys A."/>
            <person name="Hutchinson M.I."/>
            <person name="Powell A.J."/>
            <person name="Barry K."/>
            <person name="Miller A.N."/>
            <person name="Grigoriev I.V."/>
            <person name="Debuchy R."/>
            <person name="Gladieux P."/>
            <person name="Thoren M.H."/>
            <person name="Johannesson H."/>
        </authorList>
    </citation>
    <scope>NUCLEOTIDE SEQUENCE</scope>
    <source>
        <strain evidence="2">PSN324</strain>
    </source>
</reference>
<feature type="region of interest" description="Disordered" evidence="1">
    <location>
        <begin position="76"/>
        <end position="166"/>
    </location>
</feature>
<evidence type="ECO:0000313" key="3">
    <source>
        <dbReference type="Proteomes" id="UP001321749"/>
    </source>
</evidence>
<name>A0AAV9HEY4_9PEZI</name>
<evidence type="ECO:0000256" key="1">
    <source>
        <dbReference type="SAM" id="MobiDB-lite"/>
    </source>
</evidence>
<dbReference type="AlphaFoldDB" id="A0AAV9HEY4"/>
<comment type="caution">
    <text evidence="2">The sequence shown here is derived from an EMBL/GenBank/DDBJ whole genome shotgun (WGS) entry which is preliminary data.</text>
</comment>
<feature type="compositionally biased region" description="Low complexity" evidence="1">
    <location>
        <begin position="76"/>
        <end position="90"/>
    </location>
</feature>
<reference evidence="2" key="1">
    <citation type="journal article" date="2023" name="Mol. Phylogenet. Evol.">
        <title>Genome-scale phylogeny and comparative genomics of the fungal order Sordariales.</title>
        <authorList>
            <person name="Hensen N."/>
            <person name="Bonometti L."/>
            <person name="Westerberg I."/>
            <person name="Brannstrom I.O."/>
            <person name="Guillou S."/>
            <person name="Cros-Aarteil S."/>
            <person name="Calhoun S."/>
            <person name="Haridas S."/>
            <person name="Kuo A."/>
            <person name="Mondo S."/>
            <person name="Pangilinan J."/>
            <person name="Riley R."/>
            <person name="LaButti K."/>
            <person name="Andreopoulos B."/>
            <person name="Lipzen A."/>
            <person name="Chen C."/>
            <person name="Yan M."/>
            <person name="Daum C."/>
            <person name="Ng V."/>
            <person name="Clum A."/>
            <person name="Steindorff A."/>
            <person name="Ohm R.A."/>
            <person name="Martin F."/>
            <person name="Silar P."/>
            <person name="Natvig D.O."/>
            <person name="Lalanne C."/>
            <person name="Gautier V."/>
            <person name="Ament-Velasquez S.L."/>
            <person name="Kruys A."/>
            <person name="Hutchinson M.I."/>
            <person name="Powell A.J."/>
            <person name="Barry K."/>
            <person name="Miller A.N."/>
            <person name="Grigoriev I.V."/>
            <person name="Debuchy R."/>
            <person name="Gladieux P."/>
            <person name="Hiltunen Thoren M."/>
            <person name="Johannesson H."/>
        </authorList>
    </citation>
    <scope>NUCLEOTIDE SEQUENCE</scope>
    <source>
        <strain evidence="2">PSN324</strain>
    </source>
</reference>
<feature type="compositionally biased region" description="Low complexity" evidence="1">
    <location>
        <begin position="123"/>
        <end position="144"/>
    </location>
</feature>
<proteinExistence type="predicted"/>
<feature type="compositionally biased region" description="Polar residues" evidence="1">
    <location>
        <begin position="25"/>
        <end position="37"/>
    </location>
</feature>
<protein>
    <submittedName>
        <fullName evidence="2">Uncharacterized protein</fullName>
    </submittedName>
</protein>
<dbReference type="Proteomes" id="UP001321749">
    <property type="component" value="Unassembled WGS sequence"/>
</dbReference>
<feature type="compositionally biased region" description="Gly residues" evidence="1">
    <location>
        <begin position="288"/>
        <end position="302"/>
    </location>
</feature>
<feature type="compositionally biased region" description="Low complexity" evidence="1">
    <location>
        <begin position="151"/>
        <end position="164"/>
    </location>
</feature>
<feature type="region of interest" description="Disordered" evidence="1">
    <location>
        <begin position="267"/>
        <end position="302"/>
    </location>
</feature>
<evidence type="ECO:0000313" key="2">
    <source>
        <dbReference type="EMBL" id="KAK4458345.1"/>
    </source>
</evidence>
<sequence length="536" mass="58553">MEGDGDDDFSQRWERHISALRAEFSTDSMRALTSGSRSLDGDPGPTDSATYLQEWDDKFNSVVDSLDELALQSPKTITTTTQSPRTPWFTDTETAFSSPEENQSWPSRSRHSDPVIKQPLPYPTVTAPAPSTTPTTSTRTPKPRQFLSTFNNNINNNNNNNNNNSKEPLNIPALTPQTTIIHSPQFFAPQPPPPSSVSVLLLSWAPPTARLGADGQLLSPGLSSDTDSLRATLKSRGWKVQCRVVPRDYPTSAVEGFVDRFLYHQHQHHHHGGGGGGGPSGSNKSRFDGGGGRVGGASGGGGAKDSELQVIYYRGFGWSGADGRLVFSSGRLILVLLRLISSGEKDENQQEPSRFYWDDVRDPILQFQGDVLMIFDCTGGSRGRGRGGGVGVGDEGGGDRQEIRLGDALGPGMGSRVGTKQVLGVCVPQRGNNTDRKPDDSMTRSLCRILDERQQQEEEEEEWKGRGVLTVQRLCSMIREDLRGQEEKELASRVFVTQLGGGQLLDIYLPRLRVRNSVTLGGSRGDWMGTLGWEGR</sequence>
<accession>A0AAV9HEY4</accession>